<dbReference type="FunFam" id="3.40.50.300:FF:001854">
    <property type="entry name" value="ABC multidrug transporter (Eurofung)"/>
    <property type="match status" value="1"/>
</dbReference>
<feature type="transmembrane region" description="Helical" evidence="12">
    <location>
        <begin position="17"/>
        <end position="37"/>
    </location>
</feature>
<dbReference type="SMART" id="SM00382">
    <property type="entry name" value="AAA"/>
    <property type="match status" value="2"/>
</dbReference>
<dbReference type="InterPro" id="IPR050173">
    <property type="entry name" value="ABC_transporter_C-like"/>
</dbReference>
<feature type="domain" description="ABC transporter" evidence="13">
    <location>
        <begin position="585"/>
        <end position="811"/>
    </location>
</feature>
<dbReference type="PROSITE" id="PS00211">
    <property type="entry name" value="ABC_TRANSPORTER_1"/>
    <property type="match status" value="1"/>
</dbReference>
<dbReference type="PROSITE" id="PS50929">
    <property type="entry name" value="ABC_TM1F"/>
    <property type="match status" value="2"/>
</dbReference>
<keyword evidence="3" id="KW-0813">Transport</keyword>
<feature type="domain" description="ABC transporter" evidence="13">
    <location>
        <begin position="1200"/>
        <end position="1434"/>
    </location>
</feature>
<sequence length="1441" mass="158136">MVGGKHLRAARFISQNWSVAVLCFVGIQLTLLVEWALESEGRTRTTTAAGAFAVIDAFLIVSLSLYEHTHSIRPSIVLEVYLFFTLLFDIVRARTLWLIDADHTATVMFTSSVALKAVVLGLEAHQKRGSWIQPEDNLRSREETNGAFGQASFSWLIHLINTGYKSALSMPDLYPLAQDMRSEDIGARFDVRWMQTPQKTTKDLAFSLFHSLRWHALTPAVPRLAMIGFTYCQPLLISRVLNYQKQPETSDSNNIGYGLIAAYGIVYIGLAFATAGYWFRVHRVTTMIRGVIAARVFDKVNERSITNVDDSAAITLMSSDVERIMMGLNVCHETWANLIEAVIGIYLLEQQISHSALISLGVALVCAVTAGSLASTAGSRQKAWMEAIERRISATANMLSSMKSVKMLGLSQPLSSIIRNLRKEEIKSATRFRALQITMFTLAYVPQTLSPVFTFTAYTLLSKNNDSPTLDVSRLFTSLSILLLLANQFTQLFQSIPSLVSAFACLGRVRLFMTSENRIDKRRGYSHLPPISKSSVSLASMVSDLLEHPPLPSVHEKSNSLSTMNSTVNSVEPPPYPTSCDTIVFRKASFSWNDLSTPALADLNLKIKSNQLTMIVGPVASGKSTMLKAILGELKATDGTVAVSSKEIAYCDQTPWLRNATIQENIVGFAPYDQTWYYAVVRDCSLEPDLLQLPNGDQTLVGSSGITLSGGQKERVAIARAIYARKSIALFDDVMSGMDATTARAVFESCFSKQGLLRRSQTTVVLATHAAHFLPSADHIIVLNSSGQVAEQGTYEELSWRKGSYLQKLSIIRGNTSTGTVNEIRSTGSMGSMSSSTFVADNKKEKAPPVGSECVAPPPGRQLGDKRVYLHYFKATGLVNAILFVVYEVAFVTLEYFPTLWLSWWSESNDRDDNTDIGYYLGIYSAFQVGFLLALFLGARHVANVMVVASGKQLHEQLLHAVIKAPMAFFSVTDTGITLNRFSQDLQLIDAELPIALLLFGANALGAVALAILVLVASHYVGLAFVLVIIVLWLVQRYYLRTSRQLRFLDLEAKSPLYSLFLEALKGRATIRAFHGQDKIKQEYINALDASQRPLYLLYSVQQWLTLVLGLVAAAVAVILVALMVQLRSSTTSAGLGGVALVNMIQLSSTLMSVVIVWTKLETSIGAVARVHQFSTETPKEPEPVESTPPPEDWPARGAVEFKNVTATYKLDSPSALQNVTLSIAPGEKIGICGRSGSGKSSLVSTLFRLLDPNSGSITIDNLDLSTLQPDLVRERLTCLPQEPYFAPGTIRFNADPFNTCTDEQINSTLSELNIWDAIMSHTDGLSSPMEPEILSHGQRQLFCLARALLRSPRRGVVVLDEATSSVDAETDGLMQRVIRTKFKTQTLIVVAHRLHTILDFDKVAVFDKGVLVEFANPVELLAQGGTVFSELYGDGSGSGG</sequence>
<evidence type="ECO:0000256" key="3">
    <source>
        <dbReference type="ARBA" id="ARBA00022448"/>
    </source>
</evidence>
<dbReference type="EMBL" id="MU251374">
    <property type="protein sequence ID" value="KAG9238182.1"/>
    <property type="molecule type" value="Genomic_DNA"/>
</dbReference>
<evidence type="ECO:0000256" key="8">
    <source>
        <dbReference type="ARBA" id="ARBA00022989"/>
    </source>
</evidence>
<dbReference type="CDD" id="cd03250">
    <property type="entry name" value="ABCC_MRP_domain1"/>
    <property type="match status" value="1"/>
</dbReference>
<comment type="caution">
    <text evidence="15">The sequence shown here is derived from an EMBL/GenBank/DDBJ whole genome shotgun (WGS) entry which is preliminary data.</text>
</comment>
<dbReference type="CDD" id="cd18580">
    <property type="entry name" value="ABC_6TM_ABCC_D2"/>
    <property type="match status" value="1"/>
</dbReference>
<accession>A0A9P8C989</accession>
<dbReference type="InterPro" id="IPR003593">
    <property type="entry name" value="AAA+_ATPase"/>
</dbReference>
<dbReference type="FunFam" id="3.40.50.300:FF:000838">
    <property type="entry name" value="ABC multidrug transporter (Eurofung)"/>
    <property type="match status" value="1"/>
</dbReference>
<dbReference type="Proteomes" id="UP000824998">
    <property type="component" value="Unassembled WGS sequence"/>
</dbReference>
<keyword evidence="7" id="KW-0067">ATP-binding</keyword>
<feature type="domain" description="ABC transmembrane type-1" evidence="14">
    <location>
        <begin position="889"/>
        <end position="1163"/>
    </location>
</feature>
<dbReference type="PANTHER" id="PTHR24223">
    <property type="entry name" value="ATP-BINDING CASSETTE SUB-FAMILY C"/>
    <property type="match status" value="1"/>
</dbReference>
<dbReference type="InterPro" id="IPR044746">
    <property type="entry name" value="ABCC_6TM_D1"/>
</dbReference>
<feature type="transmembrane region" description="Helical" evidence="12">
    <location>
        <begin position="49"/>
        <end position="66"/>
    </location>
</feature>
<evidence type="ECO:0000313" key="16">
    <source>
        <dbReference type="Proteomes" id="UP000824998"/>
    </source>
</evidence>
<evidence type="ECO:0000256" key="9">
    <source>
        <dbReference type="ARBA" id="ARBA00023136"/>
    </source>
</evidence>
<dbReference type="Pfam" id="PF00664">
    <property type="entry name" value="ABC_membrane"/>
    <property type="match status" value="2"/>
</dbReference>
<feature type="region of interest" description="Disordered" evidence="11">
    <location>
        <begin position="1176"/>
        <end position="1196"/>
    </location>
</feature>
<dbReference type="CDD" id="cd18579">
    <property type="entry name" value="ABC_6TM_ABCC_D1"/>
    <property type="match status" value="1"/>
</dbReference>
<dbReference type="InterPro" id="IPR011527">
    <property type="entry name" value="ABC1_TM_dom"/>
</dbReference>
<dbReference type="Gene3D" id="1.20.1560.10">
    <property type="entry name" value="ABC transporter type 1, transmembrane domain"/>
    <property type="match status" value="2"/>
</dbReference>
<feature type="transmembrane region" description="Helical" evidence="12">
    <location>
        <begin position="917"/>
        <end position="937"/>
    </location>
</feature>
<feature type="domain" description="ABC transmembrane type-1" evidence="14">
    <location>
        <begin position="224"/>
        <end position="501"/>
    </location>
</feature>
<evidence type="ECO:0000256" key="10">
    <source>
        <dbReference type="ARBA" id="ARBA00023180"/>
    </source>
</evidence>
<evidence type="ECO:0000259" key="14">
    <source>
        <dbReference type="PROSITE" id="PS50929"/>
    </source>
</evidence>
<keyword evidence="16" id="KW-1185">Reference proteome</keyword>
<evidence type="ECO:0000256" key="5">
    <source>
        <dbReference type="ARBA" id="ARBA00022692"/>
    </source>
</evidence>
<feature type="transmembrane region" description="Helical" evidence="12">
    <location>
        <begin position="993"/>
        <end position="1014"/>
    </location>
</feature>
<dbReference type="SUPFAM" id="SSF52540">
    <property type="entry name" value="P-loop containing nucleoside triphosphate hydrolases"/>
    <property type="match status" value="2"/>
</dbReference>
<evidence type="ECO:0000313" key="15">
    <source>
        <dbReference type="EMBL" id="KAG9238182.1"/>
    </source>
</evidence>
<keyword evidence="6" id="KW-0547">Nucleotide-binding</keyword>
<feature type="transmembrane region" description="Helical" evidence="12">
    <location>
        <begin position="877"/>
        <end position="897"/>
    </location>
</feature>
<dbReference type="PROSITE" id="PS50893">
    <property type="entry name" value="ABC_TRANSPORTER_2"/>
    <property type="match status" value="2"/>
</dbReference>
<evidence type="ECO:0000256" key="11">
    <source>
        <dbReference type="SAM" id="MobiDB-lite"/>
    </source>
</evidence>
<reference evidence="15" key="1">
    <citation type="journal article" date="2021" name="IMA Fungus">
        <title>Genomic characterization of three marine fungi, including Emericellopsis atlantica sp. nov. with signatures of a generalist lifestyle and marine biomass degradation.</title>
        <authorList>
            <person name="Hagestad O.C."/>
            <person name="Hou L."/>
            <person name="Andersen J.H."/>
            <person name="Hansen E.H."/>
            <person name="Altermark B."/>
            <person name="Li C."/>
            <person name="Kuhnert E."/>
            <person name="Cox R.J."/>
            <person name="Crous P.W."/>
            <person name="Spatafora J.W."/>
            <person name="Lail K."/>
            <person name="Amirebrahimi M."/>
            <person name="Lipzen A."/>
            <person name="Pangilinan J."/>
            <person name="Andreopoulos W."/>
            <person name="Hayes R.D."/>
            <person name="Ng V."/>
            <person name="Grigoriev I.V."/>
            <person name="Jackson S.A."/>
            <person name="Sutton T.D.S."/>
            <person name="Dobson A.D.W."/>
            <person name="Rama T."/>
        </authorList>
    </citation>
    <scope>NUCLEOTIDE SEQUENCE</scope>
    <source>
        <strain evidence="15">TRa018bII</strain>
    </source>
</reference>
<feature type="transmembrane region" description="Helical" evidence="12">
    <location>
        <begin position="220"/>
        <end position="237"/>
    </location>
</feature>
<dbReference type="InterPro" id="IPR036640">
    <property type="entry name" value="ABC1_TM_sf"/>
</dbReference>
<feature type="transmembrane region" description="Helical" evidence="12">
    <location>
        <begin position="72"/>
        <end position="91"/>
    </location>
</feature>
<keyword evidence="9 12" id="KW-0472">Membrane</keyword>
<gene>
    <name evidence="15" type="ORF">BJ875DRAFT_514347</name>
</gene>
<feature type="transmembrane region" description="Helical" evidence="12">
    <location>
        <begin position="1020"/>
        <end position="1040"/>
    </location>
</feature>
<protein>
    <submittedName>
        <fullName evidence="15">ABC multidrug transporter</fullName>
    </submittedName>
</protein>
<comment type="similarity">
    <text evidence="2">Belongs to the ABC transporter superfamily. ABCC family. Conjugate transporter (TC 3.A.1.208) subfamily.</text>
</comment>
<dbReference type="CDD" id="cd03244">
    <property type="entry name" value="ABCC_MRP_domain2"/>
    <property type="match status" value="1"/>
</dbReference>
<dbReference type="Gene3D" id="3.40.50.300">
    <property type="entry name" value="P-loop containing nucleotide triphosphate hydrolases"/>
    <property type="match status" value="2"/>
</dbReference>
<evidence type="ECO:0000256" key="12">
    <source>
        <dbReference type="SAM" id="Phobius"/>
    </source>
</evidence>
<organism evidence="15 16">
    <name type="scientific">Amylocarpus encephaloides</name>
    <dbReference type="NCBI Taxonomy" id="45428"/>
    <lineage>
        <taxon>Eukaryota</taxon>
        <taxon>Fungi</taxon>
        <taxon>Dikarya</taxon>
        <taxon>Ascomycota</taxon>
        <taxon>Pezizomycotina</taxon>
        <taxon>Leotiomycetes</taxon>
        <taxon>Helotiales</taxon>
        <taxon>Helotiales incertae sedis</taxon>
        <taxon>Amylocarpus</taxon>
    </lineage>
</organism>
<feature type="transmembrane region" description="Helical" evidence="12">
    <location>
        <begin position="496"/>
        <end position="513"/>
    </location>
</feature>
<dbReference type="Pfam" id="PF00005">
    <property type="entry name" value="ABC_tran"/>
    <property type="match status" value="2"/>
</dbReference>
<evidence type="ECO:0000256" key="1">
    <source>
        <dbReference type="ARBA" id="ARBA00004651"/>
    </source>
</evidence>
<dbReference type="FunFam" id="1.20.1560.10:FF:000066">
    <property type="entry name" value="ABC multidrug transporter (Eurofung)"/>
    <property type="match status" value="1"/>
</dbReference>
<dbReference type="GO" id="GO:0005886">
    <property type="term" value="C:plasma membrane"/>
    <property type="evidence" value="ECO:0007669"/>
    <property type="project" value="UniProtKB-SubCell"/>
</dbReference>
<keyword evidence="4" id="KW-1003">Cell membrane</keyword>
<dbReference type="GO" id="GO:0140359">
    <property type="term" value="F:ABC-type transporter activity"/>
    <property type="evidence" value="ECO:0007669"/>
    <property type="project" value="InterPro"/>
</dbReference>
<comment type="subcellular location">
    <subcellularLocation>
        <location evidence="1">Cell membrane</location>
        <topology evidence="1">Multi-pass membrane protein</topology>
    </subcellularLocation>
</comment>
<dbReference type="InterPro" id="IPR044726">
    <property type="entry name" value="ABCC_6TM_D2"/>
</dbReference>
<dbReference type="SUPFAM" id="SSF90123">
    <property type="entry name" value="ABC transporter transmembrane region"/>
    <property type="match status" value="2"/>
</dbReference>
<name>A0A9P8C989_9HELO</name>
<proteinExistence type="inferred from homology"/>
<keyword evidence="10" id="KW-0325">Glycoprotein</keyword>
<dbReference type="PANTHER" id="PTHR24223:SF399">
    <property type="entry name" value="ABC TRANSPORTER ATNG"/>
    <property type="match status" value="1"/>
</dbReference>
<evidence type="ECO:0000256" key="6">
    <source>
        <dbReference type="ARBA" id="ARBA00022741"/>
    </source>
</evidence>
<dbReference type="FunFam" id="1.20.1560.10:FF:000055">
    <property type="entry name" value="ABC multidrug transporter (Eurofung)"/>
    <property type="match status" value="1"/>
</dbReference>
<dbReference type="InterPro" id="IPR003439">
    <property type="entry name" value="ABC_transporter-like_ATP-bd"/>
</dbReference>
<keyword evidence="8 12" id="KW-1133">Transmembrane helix</keyword>
<evidence type="ECO:0000256" key="2">
    <source>
        <dbReference type="ARBA" id="ARBA00009726"/>
    </source>
</evidence>
<keyword evidence="5 12" id="KW-0812">Transmembrane</keyword>
<dbReference type="GO" id="GO:0005524">
    <property type="term" value="F:ATP binding"/>
    <property type="evidence" value="ECO:0007669"/>
    <property type="project" value="UniProtKB-KW"/>
</dbReference>
<feature type="transmembrane region" description="Helical" evidence="12">
    <location>
        <begin position="1137"/>
        <end position="1158"/>
    </location>
</feature>
<evidence type="ECO:0000256" key="4">
    <source>
        <dbReference type="ARBA" id="ARBA00022475"/>
    </source>
</evidence>
<dbReference type="InterPro" id="IPR027417">
    <property type="entry name" value="P-loop_NTPase"/>
</dbReference>
<feature type="transmembrane region" description="Helical" evidence="12">
    <location>
        <begin position="257"/>
        <end position="279"/>
    </location>
</feature>
<feature type="transmembrane region" description="Helical" evidence="12">
    <location>
        <begin position="1104"/>
        <end position="1125"/>
    </location>
</feature>
<dbReference type="GO" id="GO:0016887">
    <property type="term" value="F:ATP hydrolysis activity"/>
    <property type="evidence" value="ECO:0007669"/>
    <property type="project" value="InterPro"/>
</dbReference>
<feature type="transmembrane region" description="Helical" evidence="12">
    <location>
        <begin position="437"/>
        <end position="460"/>
    </location>
</feature>
<evidence type="ECO:0000259" key="13">
    <source>
        <dbReference type="PROSITE" id="PS50893"/>
    </source>
</evidence>
<evidence type="ECO:0000256" key="7">
    <source>
        <dbReference type="ARBA" id="ARBA00022840"/>
    </source>
</evidence>
<dbReference type="OrthoDB" id="6500128at2759"/>
<dbReference type="InterPro" id="IPR017871">
    <property type="entry name" value="ABC_transporter-like_CS"/>
</dbReference>